<evidence type="ECO:0000313" key="2">
    <source>
        <dbReference type="Proteomes" id="UP000008820"/>
    </source>
</evidence>
<keyword evidence="2" id="KW-1185">Reference proteome</keyword>
<dbReference type="InterPro" id="IPR003599">
    <property type="entry name" value="Ig_sub"/>
</dbReference>
<dbReference type="OrthoDB" id="196393at2759"/>
<dbReference type="SMART" id="SM00409">
    <property type="entry name" value="IG"/>
    <property type="match status" value="1"/>
</dbReference>
<protein>
    <submittedName>
        <fullName evidence="1">Uncharacterized protein</fullName>
    </submittedName>
</protein>
<reference evidence="1" key="2">
    <citation type="submission" date="2020-05" db="UniProtKB">
        <authorList>
            <consortium name="EnsemblMetazoa"/>
        </authorList>
    </citation>
    <scope>IDENTIFICATION</scope>
    <source>
        <strain evidence="1">LVP_AGWG</strain>
    </source>
</reference>
<dbReference type="InterPro" id="IPR007110">
    <property type="entry name" value="Ig-like_dom"/>
</dbReference>
<gene>
    <name evidence="1" type="primary">5564746</name>
</gene>
<dbReference type="InParanoid" id="A0A6I8TMU4"/>
<organism evidence="1 2">
    <name type="scientific">Aedes aegypti</name>
    <name type="common">Yellowfever mosquito</name>
    <name type="synonym">Culex aegypti</name>
    <dbReference type="NCBI Taxonomy" id="7159"/>
    <lineage>
        <taxon>Eukaryota</taxon>
        <taxon>Metazoa</taxon>
        <taxon>Ecdysozoa</taxon>
        <taxon>Arthropoda</taxon>
        <taxon>Hexapoda</taxon>
        <taxon>Insecta</taxon>
        <taxon>Pterygota</taxon>
        <taxon>Neoptera</taxon>
        <taxon>Endopterygota</taxon>
        <taxon>Diptera</taxon>
        <taxon>Nematocera</taxon>
        <taxon>Culicoidea</taxon>
        <taxon>Culicidae</taxon>
        <taxon>Culicinae</taxon>
        <taxon>Aedini</taxon>
        <taxon>Aedes</taxon>
        <taxon>Stegomyia</taxon>
    </lineage>
</organism>
<proteinExistence type="predicted"/>
<dbReference type="InterPro" id="IPR013106">
    <property type="entry name" value="Ig_V-set"/>
</dbReference>
<accession>A0A6I8TMU4</accession>
<dbReference type="Proteomes" id="UP000008820">
    <property type="component" value="Chromosome 1"/>
</dbReference>
<sequence>MADKDKWIFINAIIVLLLCVHICDAAPGLRNLALVIKPPWVRRGQEAQLYCQYEMENAPLYSVKWYRGTLEFYRFSPSENPPGKIFPFTGIKVDMTVSNATHVTLRNVGFNLSGNFTCEVTADAPSFYTGVATNVLTVVELPHSPPTLWTEHTKYDPGDILRANCSTPPSKPGASITFLLNTMTVETELTVLHPTNDNLHWASKNLKIQLLPSHYSTGQLILRCLAEVGTVYSEVSQAPLESSRKEPIPERVTSPNGSHRLAPVVSPWLSSLLAFLVATVALHLHHQPHRLRTTSR</sequence>
<dbReference type="PANTHER" id="PTHR21261:SF6">
    <property type="entry name" value="BEATEN PATH IIA-RELATED"/>
    <property type="match status" value="1"/>
</dbReference>
<dbReference type="SUPFAM" id="SSF48726">
    <property type="entry name" value="Immunoglobulin"/>
    <property type="match status" value="1"/>
</dbReference>
<dbReference type="InterPro" id="IPR013783">
    <property type="entry name" value="Ig-like_fold"/>
</dbReference>
<dbReference type="PROSITE" id="PS50835">
    <property type="entry name" value="IG_LIKE"/>
    <property type="match status" value="1"/>
</dbReference>
<dbReference type="FunFam" id="2.60.40.10:FF:000437">
    <property type="entry name" value="Beat-IIIc, isoform A"/>
    <property type="match status" value="1"/>
</dbReference>
<dbReference type="EnsemblMetazoa" id="AAEL021067-RA">
    <property type="protein sequence ID" value="AAEL021067-PA"/>
    <property type="gene ID" value="AAEL021067"/>
</dbReference>
<reference evidence="1 2" key="1">
    <citation type="submission" date="2017-06" db="EMBL/GenBank/DDBJ databases">
        <title>Aedes aegypti genome working group (AGWG) sequencing and assembly.</title>
        <authorList>
            <consortium name="Aedes aegypti Genome Working Group (AGWG)"/>
            <person name="Matthews B.J."/>
        </authorList>
    </citation>
    <scope>NUCLEOTIDE SEQUENCE [LARGE SCALE GENOMIC DNA]</scope>
    <source>
        <strain evidence="1 2">LVP_AGWG</strain>
    </source>
</reference>
<dbReference type="AlphaFoldDB" id="A0A6I8TMU4"/>
<dbReference type="Pfam" id="PF07686">
    <property type="entry name" value="V-set"/>
    <property type="match status" value="1"/>
</dbReference>
<dbReference type="Gene3D" id="2.60.40.10">
    <property type="entry name" value="Immunoglobulins"/>
    <property type="match status" value="1"/>
</dbReference>
<dbReference type="PANTHER" id="PTHR21261">
    <property type="entry name" value="BEAT PROTEIN"/>
    <property type="match status" value="1"/>
</dbReference>
<dbReference type="InterPro" id="IPR036179">
    <property type="entry name" value="Ig-like_dom_sf"/>
</dbReference>
<evidence type="ECO:0000313" key="1">
    <source>
        <dbReference type="EnsemblMetazoa" id="AAEL021067-PA"/>
    </source>
</evidence>
<name>A0A6I8TMU4_AEDAE</name>